<dbReference type="AlphaFoldDB" id="A0A1M5AGA1"/>
<feature type="transmembrane region" description="Helical" evidence="1">
    <location>
        <begin position="348"/>
        <end position="368"/>
    </location>
</feature>
<feature type="transmembrane region" description="Helical" evidence="1">
    <location>
        <begin position="476"/>
        <end position="497"/>
    </location>
</feature>
<dbReference type="Proteomes" id="UP000184485">
    <property type="component" value="Unassembled WGS sequence"/>
</dbReference>
<accession>A0A1M5AGA1</accession>
<dbReference type="RefSeq" id="WP_244540184.1">
    <property type="nucleotide sequence ID" value="NZ_FQUP01000001.1"/>
</dbReference>
<evidence type="ECO:0000256" key="1">
    <source>
        <dbReference type="SAM" id="Phobius"/>
    </source>
</evidence>
<evidence type="ECO:0008006" key="4">
    <source>
        <dbReference type="Google" id="ProtNLM"/>
    </source>
</evidence>
<feature type="transmembrane region" description="Helical" evidence="1">
    <location>
        <begin position="609"/>
        <end position="630"/>
    </location>
</feature>
<keyword evidence="1" id="KW-1133">Transmembrane helix</keyword>
<feature type="transmembrane region" description="Helical" evidence="1">
    <location>
        <begin position="32"/>
        <end position="57"/>
    </location>
</feature>
<dbReference type="EMBL" id="FQUP01000001">
    <property type="protein sequence ID" value="SHF29320.1"/>
    <property type="molecule type" value="Genomic_DNA"/>
</dbReference>
<sequence>MDTNSAYWPDSVPTTLWQYTALTPEAQRDFPFVGIAVSWEFVVAFLAGVVLICAFAWKRFAEPSYDVNTDAFRDFKKLKIWNLKDSESLRRAYVIYCILLIFIYAMLSFFGRVIFQLASQINVSGLQVSVGSVEFTSWRWPLLLAAGIGGLAPLLNPLIPAENMLRRFAHEIVGIPTRLREKATRIKTLIDGNPIEDPATLASFPSWVRKTLGPKLASYITLSKNLHAVVIWSRKENLQWSDPEIRRKLDEYEREVRDEAEDALALFDSLLHGSERLGESSDGASTSKNDEKLLLDTCVVLERIRDEFAIIMAIYVDYGSKFASLKDDLRETIISRFREEDNNPATGFPLYMLAVIYTVYFIFVWIQWHPPIFPVPLSVSNLALIAAAETTKLFILVWLPTTTIATLAEVADGRFSREGSLETTVLWRDIGGLLAALAISAGGMMLFAILKTALTSRNIQQMTQELLGSERYAGNLFFYVILAPISGICYLGINIVLRYPDKSFARRRLWIAAVAGIVTLVYLSFVASNLADVPCRRLIDDHTEPFDLSLWSMWWTGRDNLETCFTYYSTLDLLVISASVFISVIGLTRQHRRSQQRLEIRRQASSSKAAKAAAQAGVVAMVLLASGVFFGSVTPARAANPDGAQPDAVQSAPPTIVLGFRSDIPPFSFQPAGQRQDTPHPYLGYVAELCYQIFENSPWRIEQRVIDQPQSRFKRLRGPKDPSHDEMIANGIADDKIDVLCDATTLWLGDSERMVAGIFSPIIFVSGVSYLYRSAQQYNSDPVQIGYLASSTAERVAWEICSVDVLKVGASDKPATCARGTPLECVETKPVADGAASSGPVQTQTQSLRALSEISQSYVLCPRSSHDNLIAWFCEGWARDKIYVGDLDIIQAKEAEWRARGRDCPGVRPAGKTYTYEPYALLVSRHDTELVAFVQRRVYELFSHRSGARALFEKWFPGQNMSLTLAWLFLLNGVMDEGDMLRGPKGPP</sequence>
<organism evidence="2 3">
    <name type="scientific">Kaistia soli DSM 19436</name>
    <dbReference type="NCBI Taxonomy" id="1122133"/>
    <lineage>
        <taxon>Bacteria</taxon>
        <taxon>Pseudomonadati</taxon>
        <taxon>Pseudomonadota</taxon>
        <taxon>Alphaproteobacteria</taxon>
        <taxon>Hyphomicrobiales</taxon>
        <taxon>Kaistiaceae</taxon>
        <taxon>Kaistia</taxon>
    </lineage>
</organism>
<protein>
    <recommendedName>
        <fullName evidence="4">ABC-type amino acid transport substrate-binding protein</fullName>
    </recommendedName>
</protein>
<feature type="transmembrane region" description="Helical" evidence="1">
    <location>
        <begin position="509"/>
        <end position="531"/>
    </location>
</feature>
<feature type="transmembrane region" description="Helical" evidence="1">
    <location>
        <begin position="432"/>
        <end position="456"/>
    </location>
</feature>
<dbReference type="STRING" id="1122133.SAMN02745157_2122"/>
<feature type="transmembrane region" description="Helical" evidence="1">
    <location>
        <begin position="93"/>
        <end position="118"/>
    </location>
</feature>
<evidence type="ECO:0000313" key="2">
    <source>
        <dbReference type="EMBL" id="SHF29320.1"/>
    </source>
</evidence>
<reference evidence="2 3" key="1">
    <citation type="submission" date="2016-11" db="EMBL/GenBank/DDBJ databases">
        <authorList>
            <person name="Jaros S."/>
            <person name="Januszkiewicz K."/>
            <person name="Wedrychowicz H."/>
        </authorList>
    </citation>
    <scope>NUCLEOTIDE SEQUENCE [LARGE SCALE GENOMIC DNA]</scope>
    <source>
        <strain evidence="2 3">DSM 19436</strain>
    </source>
</reference>
<feature type="transmembrane region" description="Helical" evidence="1">
    <location>
        <begin position="565"/>
        <end position="588"/>
    </location>
</feature>
<evidence type="ECO:0000313" key="3">
    <source>
        <dbReference type="Proteomes" id="UP000184485"/>
    </source>
</evidence>
<gene>
    <name evidence="2" type="ORF">SAMN02745157_2122</name>
</gene>
<dbReference type="SUPFAM" id="SSF53850">
    <property type="entry name" value="Periplasmic binding protein-like II"/>
    <property type="match status" value="1"/>
</dbReference>
<feature type="transmembrane region" description="Helical" evidence="1">
    <location>
        <begin position="138"/>
        <end position="159"/>
    </location>
</feature>
<keyword evidence="3" id="KW-1185">Reference proteome</keyword>
<keyword evidence="1" id="KW-0812">Transmembrane</keyword>
<keyword evidence="1" id="KW-0472">Membrane</keyword>
<name>A0A1M5AGA1_9HYPH</name>
<proteinExistence type="predicted"/>